<feature type="compositionally biased region" description="Basic and acidic residues" evidence="26">
    <location>
        <begin position="594"/>
        <end position="622"/>
    </location>
</feature>
<feature type="compositionally biased region" description="Basic and acidic residues" evidence="26">
    <location>
        <begin position="102"/>
        <end position="111"/>
    </location>
</feature>
<dbReference type="GO" id="GO:0005524">
    <property type="term" value="F:ATP binding"/>
    <property type="evidence" value="ECO:0007669"/>
    <property type="project" value="UniProtKB-KW"/>
</dbReference>
<feature type="compositionally biased region" description="Basic and acidic residues" evidence="26">
    <location>
        <begin position="570"/>
        <end position="583"/>
    </location>
</feature>
<dbReference type="PANTHER" id="PTHR24058">
    <property type="entry name" value="DUAL SPECIFICITY PROTEIN KINASE"/>
    <property type="match status" value="1"/>
</dbReference>
<dbReference type="OrthoDB" id="3967at2759"/>
<evidence type="ECO:0000256" key="19">
    <source>
        <dbReference type="ARBA" id="ARBA00023596"/>
    </source>
</evidence>
<keyword evidence="11" id="KW-0547">Nucleotide-binding</keyword>
<evidence type="ECO:0000256" key="25">
    <source>
        <dbReference type="SAM" id="Coils"/>
    </source>
</evidence>
<evidence type="ECO:0000256" key="26">
    <source>
        <dbReference type="SAM" id="MobiDB-lite"/>
    </source>
</evidence>
<accession>A0A9D4SC46</accession>
<keyword evidence="17" id="KW-0508">mRNA splicing</keyword>
<feature type="compositionally biased region" description="Polar residues" evidence="26">
    <location>
        <begin position="584"/>
        <end position="593"/>
    </location>
</feature>
<keyword evidence="9" id="KW-0808">Transferase</keyword>
<evidence type="ECO:0000313" key="28">
    <source>
        <dbReference type="EMBL" id="KAH7636759.1"/>
    </source>
</evidence>
<evidence type="ECO:0000256" key="9">
    <source>
        <dbReference type="ARBA" id="ARBA00022679"/>
    </source>
</evidence>
<comment type="similarity">
    <text evidence="19">Belongs to the protein kinase superfamily. CMGC Ser/Thr protein kinase family.</text>
</comment>
<keyword evidence="16" id="KW-0007">Acetylation</keyword>
<evidence type="ECO:0000256" key="21">
    <source>
        <dbReference type="ARBA" id="ARBA00031858"/>
    </source>
</evidence>
<dbReference type="FunFam" id="3.30.200.20:FF:000123">
    <property type="entry name" value="serine/threonine-protein kinase PRP4 homolog"/>
    <property type="match status" value="1"/>
</dbReference>
<dbReference type="InterPro" id="IPR044092">
    <property type="entry name" value="STKc_PRP4"/>
</dbReference>
<dbReference type="SUPFAM" id="SSF56112">
    <property type="entry name" value="Protein kinase-like (PK-like)"/>
    <property type="match status" value="1"/>
</dbReference>
<feature type="domain" description="Protein kinase" evidence="27">
    <location>
        <begin position="1028"/>
        <end position="1344"/>
    </location>
</feature>
<evidence type="ECO:0000256" key="2">
    <source>
        <dbReference type="ARBA" id="ARBA00004629"/>
    </source>
</evidence>
<feature type="coiled-coil region" evidence="25">
    <location>
        <begin position="514"/>
        <end position="548"/>
    </location>
</feature>
<dbReference type="Gene3D" id="1.10.510.10">
    <property type="entry name" value="Transferase(Phosphotransferase) domain 1"/>
    <property type="match status" value="1"/>
</dbReference>
<evidence type="ECO:0000256" key="13">
    <source>
        <dbReference type="ARBA" id="ARBA00022838"/>
    </source>
</evidence>
<dbReference type="EC" id="2.7.11.1" evidence="3"/>
<evidence type="ECO:0000256" key="7">
    <source>
        <dbReference type="ARBA" id="ARBA00022553"/>
    </source>
</evidence>
<dbReference type="SMART" id="SM00220">
    <property type="entry name" value="S_TKc"/>
    <property type="match status" value="1"/>
</dbReference>
<keyword evidence="15" id="KW-0832">Ubl conjugation</keyword>
<dbReference type="InterPro" id="IPR008271">
    <property type="entry name" value="Ser/Thr_kinase_AS"/>
</dbReference>
<keyword evidence="10" id="KW-0747">Spliceosome</keyword>
<evidence type="ECO:0000256" key="12">
    <source>
        <dbReference type="ARBA" id="ARBA00022777"/>
    </source>
</evidence>
<dbReference type="GO" id="GO:0000776">
    <property type="term" value="C:kinetochore"/>
    <property type="evidence" value="ECO:0007669"/>
    <property type="project" value="UniProtKB-KW"/>
</dbReference>
<dbReference type="PANTHER" id="PTHR24058:SF103">
    <property type="entry name" value="SERINE_THREONINE-PROTEIN KINASE PRP4 HOMOLOG"/>
    <property type="match status" value="1"/>
</dbReference>
<feature type="compositionally biased region" description="Basic and acidic residues" evidence="26">
    <location>
        <begin position="194"/>
        <end position="215"/>
    </location>
</feature>
<evidence type="ECO:0000256" key="22">
    <source>
        <dbReference type="ARBA" id="ARBA00046964"/>
    </source>
</evidence>
<feature type="compositionally biased region" description="Basic and acidic residues" evidence="26">
    <location>
        <begin position="147"/>
        <end position="183"/>
    </location>
</feature>
<dbReference type="CDD" id="cd14135">
    <property type="entry name" value="STKc_PRP4"/>
    <property type="match status" value="1"/>
</dbReference>
<dbReference type="Pfam" id="PF00069">
    <property type="entry name" value="Pkinase"/>
    <property type="match status" value="1"/>
</dbReference>
<dbReference type="EMBL" id="SDOV01000009">
    <property type="protein sequence ID" value="KAH7636759.1"/>
    <property type="molecule type" value="Genomic_DNA"/>
</dbReference>
<feature type="compositionally biased region" description="Basic and acidic residues" evidence="26">
    <location>
        <begin position="824"/>
        <end position="848"/>
    </location>
</feature>
<feature type="compositionally biased region" description="Basic residues" evidence="26">
    <location>
        <begin position="630"/>
        <end position="659"/>
    </location>
</feature>
<comment type="catalytic activity">
    <reaction evidence="24">
        <text>L-seryl-[protein] + ATP = O-phospho-L-seryl-[protein] + ADP + H(+)</text>
        <dbReference type="Rhea" id="RHEA:17989"/>
        <dbReference type="Rhea" id="RHEA-COMP:9863"/>
        <dbReference type="Rhea" id="RHEA-COMP:11604"/>
        <dbReference type="ChEBI" id="CHEBI:15378"/>
        <dbReference type="ChEBI" id="CHEBI:29999"/>
        <dbReference type="ChEBI" id="CHEBI:30616"/>
        <dbReference type="ChEBI" id="CHEBI:83421"/>
        <dbReference type="ChEBI" id="CHEBI:456216"/>
        <dbReference type="EC" id="2.7.11.1"/>
    </reaction>
    <physiologicalReaction direction="left-to-right" evidence="24">
        <dbReference type="Rhea" id="RHEA:17990"/>
    </physiologicalReaction>
</comment>
<dbReference type="GO" id="GO:0005681">
    <property type="term" value="C:spliceosomal complex"/>
    <property type="evidence" value="ECO:0007669"/>
    <property type="project" value="UniProtKB-KW"/>
</dbReference>
<evidence type="ECO:0000256" key="10">
    <source>
        <dbReference type="ARBA" id="ARBA00022728"/>
    </source>
</evidence>
<evidence type="ECO:0000256" key="20">
    <source>
        <dbReference type="ARBA" id="ARBA00023637"/>
    </source>
</evidence>
<protein>
    <recommendedName>
        <fullName evidence="20">Serine/threonine-protein kinase PRP4 homolog</fullName>
        <ecNumber evidence="3">2.7.11.1</ecNumber>
    </recommendedName>
    <alternativeName>
        <fullName evidence="21">PRP4 pre-mRNA-processing factor 4 homolog</fullName>
    </alternativeName>
</protein>
<evidence type="ECO:0000256" key="5">
    <source>
        <dbReference type="ARBA" id="ARBA00022499"/>
    </source>
</evidence>
<dbReference type="GO" id="GO:0004674">
    <property type="term" value="F:protein serine/threonine kinase activity"/>
    <property type="evidence" value="ECO:0007669"/>
    <property type="project" value="UniProtKB-KW"/>
</dbReference>
<evidence type="ECO:0000256" key="14">
    <source>
        <dbReference type="ARBA" id="ARBA00022840"/>
    </source>
</evidence>
<feature type="compositionally biased region" description="Acidic residues" evidence="26">
    <location>
        <begin position="857"/>
        <end position="875"/>
    </location>
</feature>
<evidence type="ECO:0000256" key="11">
    <source>
        <dbReference type="ARBA" id="ARBA00022741"/>
    </source>
</evidence>
<dbReference type="InterPro" id="IPR050494">
    <property type="entry name" value="Ser_Thr_dual-spec_kinase"/>
</dbReference>
<dbReference type="PROSITE" id="PS50011">
    <property type="entry name" value="PROTEIN_KINASE_DOM"/>
    <property type="match status" value="1"/>
</dbReference>
<keyword evidence="13" id="KW-0995">Kinetochore</keyword>
<comment type="subunit">
    <text evidence="22">Interacts with CLK1 C-terminus. Associates with the U5 snRNP and NCOR1 deacetylase complexes. Identified in the spliceosome C complex.</text>
</comment>
<feature type="region of interest" description="Disordered" evidence="26">
    <location>
        <begin position="1"/>
        <end position="219"/>
    </location>
</feature>
<evidence type="ECO:0000256" key="8">
    <source>
        <dbReference type="ARBA" id="ARBA00022664"/>
    </source>
</evidence>
<feature type="compositionally biased region" description="Basic and acidic residues" evidence="26">
    <location>
        <begin position="473"/>
        <end position="500"/>
    </location>
</feature>
<feature type="region of interest" description="Disordered" evidence="26">
    <location>
        <begin position="365"/>
        <end position="398"/>
    </location>
</feature>
<dbReference type="Proteomes" id="UP000828236">
    <property type="component" value="Unassembled WGS sequence"/>
</dbReference>
<comment type="subcellular location">
    <subcellularLocation>
        <location evidence="2">Chromosome</location>
        <location evidence="2">Centromere</location>
        <location evidence="2">Kinetochore</location>
    </subcellularLocation>
    <subcellularLocation>
        <location evidence="1">Nucleus</location>
    </subcellularLocation>
</comment>
<feature type="compositionally biased region" description="Basic residues" evidence="26">
    <location>
        <begin position="184"/>
        <end position="193"/>
    </location>
</feature>
<keyword evidence="8" id="KW-0507">mRNA processing</keyword>
<dbReference type="InterPro" id="IPR000719">
    <property type="entry name" value="Prot_kinase_dom"/>
</dbReference>
<feature type="compositionally biased region" description="Low complexity" evidence="26">
    <location>
        <begin position="38"/>
        <end position="47"/>
    </location>
</feature>
<evidence type="ECO:0000256" key="1">
    <source>
        <dbReference type="ARBA" id="ARBA00004123"/>
    </source>
</evidence>
<dbReference type="InterPro" id="IPR011009">
    <property type="entry name" value="Kinase-like_dom_sf"/>
</dbReference>
<gene>
    <name evidence="28" type="ORF">HUG17_6965</name>
</gene>
<organism evidence="28">
    <name type="scientific">Dermatophagoides farinae</name>
    <name type="common">American house dust mite</name>
    <dbReference type="NCBI Taxonomy" id="6954"/>
    <lineage>
        <taxon>Eukaryota</taxon>
        <taxon>Metazoa</taxon>
        <taxon>Ecdysozoa</taxon>
        <taxon>Arthropoda</taxon>
        <taxon>Chelicerata</taxon>
        <taxon>Arachnida</taxon>
        <taxon>Acari</taxon>
        <taxon>Acariformes</taxon>
        <taxon>Sarcoptiformes</taxon>
        <taxon>Astigmata</taxon>
        <taxon>Psoroptidia</taxon>
        <taxon>Analgoidea</taxon>
        <taxon>Pyroglyphidae</taxon>
        <taxon>Dermatophagoidinae</taxon>
        <taxon>Dermatophagoides</taxon>
    </lineage>
</organism>
<name>A0A9D4SC46_DERFA</name>
<feature type="compositionally biased region" description="Acidic residues" evidence="26">
    <location>
        <begin position="59"/>
        <end position="73"/>
    </location>
</feature>
<feature type="compositionally biased region" description="Basic and acidic residues" evidence="26">
    <location>
        <begin position="48"/>
        <end position="58"/>
    </location>
</feature>
<evidence type="ECO:0000256" key="18">
    <source>
        <dbReference type="ARBA" id="ARBA00023242"/>
    </source>
</evidence>
<proteinExistence type="inferred from homology"/>
<evidence type="ECO:0000256" key="17">
    <source>
        <dbReference type="ARBA" id="ARBA00023187"/>
    </source>
</evidence>
<evidence type="ECO:0000256" key="15">
    <source>
        <dbReference type="ARBA" id="ARBA00022843"/>
    </source>
</evidence>
<keyword evidence="7" id="KW-0597">Phosphoprotein</keyword>
<keyword evidence="6" id="KW-0723">Serine/threonine-protein kinase</keyword>
<keyword evidence="14" id="KW-0067">ATP-binding</keyword>
<evidence type="ECO:0000256" key="23">
    <source>
        <dbReference type="ARBA" id="ARBA00048659"/>
    </source>
</evidence>
<comment type="catalytic activity">
    <reaction evidence="23">
        <text>L-threonyl-[protein] + ATP = O-phospho-L-threonyl-[protein] + ADP + H(+)</text>
        <dbReference type="Rhea" id="RHEA:46608"/>
        <dbReference type="Rhea" id="RHEA-COMP:11060"/>
        <dbReference type="Rhea" id="RHEA-COMP:11605"/>
        <dbReference type="ChEBI" id="CHEBI:15378"/>
        <dbReference type="ChEBI" id="CHEBI:30013"/>
        <dbReference type="ChEBI" id="CHEBI:30616"/>
        <dbReference type="ChEBI" id="CHEBI:61977"/>
        <dbReference type="ChEBI" id="CHEBI:456216"/>
        <dbReference type="EC" id="2.7.11.1"/>
    </reaction>
    <physiologicalReaction direction="left-to-right" evidence="23">
        <dbReference type="Rhea" id="RHEA:46609"/>
    </physiologicalReaction>
</comment>
<evidence type="ECO:0000256" key="6">
    <source>
        <dbReference type="ARBA" id="ARBA00022527"/>
    </source>
</evidence>
<evidence type="ECO:0000259" key="27">
    <source>
        <dbReference type="PROSITE" id="PS50011"/>
    </source>
</evidence>
<feature type="compositionally biased region" description="Basic and acidic residues" evidence="26">
    <location>
        <begin position="876"/>
        <end position="889"/>
    </location>
</feature>
<keyword evidence="12 28" id="KW-0418">Kinase</keyword>
<feature type="compositionally biased region" description="Acidic residues" evidence="26">
    <location>
        <begin position="82"/>
        <end position="91"/>
    </location>
</feature>
<keyword evidence="5" id="KW-1017">Isopeptide bond</keyword>
<evidence type="ECO:0000256" key="24">
    <source>
        <dbReference type="ARBA" id="ARBA00048977"/>
    </source>
</evidence>
<dbReference type="Gene3D" id="3.30.200.20">
    <property type="entry name" value="Phosphorylase Kinase, domain 1"/>
    <property type="match status" value="1"/>
</dbReference>
<comment type="caution">
    <text evidence="28">The sequence shown here is derived from an EMBL/GenBank/DDBJ whole genome shotgun (WGS) entry which is preliminary data.</text>
</comment>
<evidence type="ECO:0000256" key="3">
    <source>
        <dbReference type="ARBA" id="ARBA00012513"/>
    </source>
</evidence>
<dbReference type="FunFam" id="1.10.510.10:FF:000078">
    <property type="entry name" value="Serine/threonine-protein kinase PRP4 homolog"/>
    <property type="match status" value="1"/>
</dbReference>
<feature type="compositionally biased region" description="Basic and acidic residues" evidence="26">
    <location>
        <begin position="660"/>
        <end position="806"/>
    </location>
</feature>
<feature type="region of interest" description="Disordered" evidence="26">
    <location>
        <begin position="472"/>
        <end position="500"/>
    </location>
</feature>
<reference evidence="28" key="2">
    <citation type="journal article" date="2021" name="World Allergy Organ. J.">
        <title>Chromosome-level assembly of Dermatophagoides farinae genome and transcriptome reveals two novel allergens Der f 37 and Der f 39.</title>
        <authorList>
            <person name="Chen J."/>
            <person name="Cai Z."/>
            <person name="Fan D."/>
            <person name="Hu J."/>
            <person name="Hou Y."/>
            <person name="He Y."/>
            <person name="Zhang Z."/>
            <person name="Zhao Z."/>
            <person name="Gao P."/>
            <person name="Hu W."/>
            <person name="Sun J."/>
            <person name="Li J."/>
            <person name="Ji K."/>
        </authorList>
    </citation>
    <scope>NUCLEOTIDE SEQUENCE</scope>
    <source>
        <strain evidence="28">JKM2019</strain>
    </source>
</reference>
<feature type="region of interest" description="Disordered" evidence="26">
    <location>
        <begin position="570"/>
        <end position="959"/>
    </location>
</feature>
<dbReference type="PROSITE" id="PS00108">
    <property type="entry name" value="PROTEIN_KINASE_ST"/>
    <property type="match status" value="1"/>
</dbReference>
<keyword evidence="25" id="KW-0175">Coiled coil</keyword>
<keyword evidence="18" id="KW-0539">Nucleus</keyword>
<evidence type="ECO:0000256" key="16">
    <source>
        <dbReference type="ARBA" id="ARBA00022990"/>
    </source>
</evidence>
<feature type="compositionally biased region" description="Polar residues" evidence="26">
    <location>
        <begin position="893"/>
        <end position="946"/>
    </location>
</feature>
<keyword evidence="4" id="KW-0158">Chromosome</keyword>
<reference evidence="28" key="1">
    <citation type="submission" date="2020-06" db="EMBL/GenBank/DDBJ databases">
        <authorList>
            <person name="Ji K."/>
            <person name="Li J."/>
        </authorList>
    </citation>
    <scope>NUCLEOTIDE SEQUENCE</scope>
    <source>
        <strain evidence="28">JKM2019</strain>
        <tissue evidence="28">Whole body</tissue>
    </source>
</reference>
<evidence type="ECO:0000256" key="4">
    <source>
        <dbReference type="ARBA" id="ARBA00022454"/>
    </source>
</evidence>
<dbReference type="GO" id="GO:0045292">
    <property type="term" value="P:mRNA cis splicing, via spliceosome"/>
    <property type="evidence" value="ECO:0007669"/>
    <property type="project" value="InterPro"/>
</dbReference>
<sequence>MMDKTTDIIIASNDESTSQIKRKPIKLASQVVVSKTASSSNRNSFSRHNYDGHSRYSEPDDDDDDDVDSDDRELDAILNDHDDGDSLDDEIDIRRQQRRRRPSIDKDHYRTDDEDLEPKRRRTSSLSNNSDIYHNHHGISSKYHNYPHHDRTNRSQLIDRDYRHRSASVDKHDSYEVDHDSNHSYHRRKKDRSRSRSNDRNYRSKSMDQNDRYEDINSGTKLSTDLKKKSSSELQPIIGLKKEYETKLLNSDKEYPNKIADLRNALKEMSRPDQRKWVYAIDDANPVPLKIENDPKWIYSEKISEDDVKKLISQRSLELTEENKVIAKKFSAYKIIDADVDKVDINETDVEKPIATIKSKCEPKLKLSKSMNGKNQKSKAKNAAGAKKSNPNKDPEAQFFTLNLRDDKDEEEEFDGIDYESLSKKLAQKDAAALRRAMAEKWRKIVDDEERAVALAAQKEREKLNQKTAAILKSKDVKPANNTKDKEKEVKQEKVEKEKSTELEVKTFAGESLVDKVTSIREQAKRELEELEQLMRQRAILMAKLKSEKFEEGDDAEIINIDLKIKCHSKDKGEDSLLDERSKPASNPSNNKDIQIDKNDEKFTNNDSKKESKSKSDCRKSDDDSDENVKHRRSKHKKHKKHKKKSSSHSRRKHHHRSRSKEMYDEKGGQKNFHDDYERDYRRRDTDYRYNYDNKNDDGYRYEDSRYARTEYQHHRNRRDYYDDRSSAYRDRYRDDQRSHLDDIDSYHHRSPRDNYRDYYNRDDRNGNNDDDYRHRSIRDYREKEESSRHRSKDPYHYRSADDQNRSSDYYGAKGYRDTQTSRSNRDYHPQSIDNRKRSSISRFDRAKGHSSSSSDDGADDIDIKDLDDEDNEEKEIERRRRQRQELLKKLQSTKTSSLEETSNEPTNFSTTVCDCDDSTSMTCKSDTKVQGPTTFESILKNNPQPNEEKKQQLQKAKRKQFDMFADEKDEFEDPVARLHQFGHLDEKSLANKNSQNHQNSQSHLIDNWDDSEGYYRIRIGEMLDNRYSVYGFTGQGVFSNVVRARDKNKDQQDVAIKIIRNNEVMHKTGLKELEMLKCLNAADPDDKYHCLRLYSSFYHRQHLCLVFEPLAMNLREVLKKYGKDVGLHIDAVRSYAHQLFLALRLLKKTSILHSDIKPDNILVNNKKTVLKLCDFGSASYLRDSEIAPYLVSRFYRAPEIILGLQYDHAIDMWSVGCTLYELYTGKIMFAGKSNNQMLKYFMDLRGKFSHRMIRKATFRDQHFDHDYNFLYQDIDRVTEKVKIVTLTNMQASRELQSELMAGQQLSEPLSRKVGQLKDLLDKIFVLDPIRRLTPSQALMHPFISEKL</sequence>